<dbReference type="Proteomes" id="UP000198612">
    <property type="component" value="Unassembled WGS sequence"/>
</dbReference>
<reference evidence="4 5" key="1">
    <citation type="submission" date="2016-10" db="EMBL/GenBank/DDBJ databases">
        <authorList>
            <person name="Varghese N."/>
            <person name="Submissions S."/>
        </authorList>
    </citation>
    <scope>NUCLEOTIDE SEQUENCE [LARGE SCALE GENOMIC DNA]</scope>
    <source>
        <strain evidence="2 5">WG2</strain>
        <strain evidence="3 4">WG5</strain>
    </source>
</reference>
<protein>
    <submittedName>
        <fullName evidence="3">Uncharacterized protein</fullName>
    </submittedName>
</protein>
<evidence type="ECO:0000313" key="3">
    <source>
        <dbReference type="EMBL" id="SET08573.1"/>
    </source>
</evidence>
<dbReference type="RefSeq" id="WP_089720450.1">
    <property type="nucleotide sequence ID" value="NZ_FNBJ01000024.1"/>
</dbReference>
<feature type="coiled-coil region" evidence="1">
    <location>
        <begin position="9"/>
        <end position="43"/>
    </location>
</feature>
<evidence type="ECO:0000313" key="5">
    <source>
        <dbReference type="Proteomes" id="UP000199519"/>
    </source>
</evidence>
<name>A0A1I0BQH8_9FIRM</name>
<proteinExistence type="predicted"/>
<dbReference type="EMBL" id="FOHG01000024">
    <property type="protein sequence ID" value="SET08573.1"/>
    <property type="molecule type" value="Genomic_DNA"/>
</dbReference>
<keyword evidence="1" id="KW-0175">Coiled coil</keyword>
<gene>
    <name evidence="2" type="ORF">SAMN04488598_12426</name>
    <name evidence="3" type="ORF">SAMN04515652_12426</name>
</gene>
<evidence type="ECO:0000313" key="2">
    <source>
        <dbReference type="EMBL" id="SDF78122.1"/>
    </source>
</evidence>
<sequence>MQIKAVELLEIIRKLKEEVKSKLKIAENKRAEVKRRKSKLTEVEWKLRNMRATAVRIRDEELTAEKEKELQEYFNYLKTEVKKCEVLS</sequence>
<keyword evidence="5" id="KW-1185">Reference proteome</keyword>
<accession>A0A1I0BQH8</accession>
<evidence type="ECO:0000313" key="4">
    <source>
        <dbReference type="Proteomes" id="UP000198612"/>
    </source>
</evidence>
<organism evidence="3 4">
    <name type="scientific">Halanaerobium congolense</name>
    <dbReference type="NCBI Taxonomy" id="54121"/>
    <lineage>
        <taxon>Bacteria</taxon>
        <taxon>Bacillati</taxon>
        <taxon>Bacillota</taxon>
        <taxon>Clostridia</taxon>
        <taxon>Halanaerobiales</taxon>
        <taxon>Halanaerobiaceae</taxon>
        <taxon>Halanaerobium</taxon>
    </lineage>
</organism>
<dbReference type="AlphaFoldDB" id="A0A1I0BQH8"/>
<dbReference type="Proteomes" id="UP000199519">
    <property type="component" value="Unassembled WGS sequence"/>
</dbReference>
<dbReference type="EMBL" id="FNBJ01000024">
    <property type="protein sequence ID" value="SDF78122.1"/>
    <property type="molecule type" value="Genomic_DNA"/>
</dbReference>
<evidence type="ECO:0000256" key="1">
    <source>
        <dbReference type="SAM" id="Coils"/>
    </source>
</evidence>